<keyword evidence="1" id="KW-0472">Membrane</keyword>
<dbReference type="AlphaFoldDB" id="A0A6G9XU40"/>
<organism evidence="2 3">
    <name type="scientific">Nocardia brasiliensis</name>
    <dbReference type="NCBI Taxonomy" id="37326"/>
    <lineage>
        <taxon>Bacteria</taxon>
        <taxon>Bacillati</taxon>
        <taxon>Actinomycetota</taxon>
        <taxon>Actinomycetes</taxon>
        <taxon>Mycobacteriales</taxon>
        <taxon>Nocardiaceae</taxon>
        <taxon>Nocardia</taxon>
    </lineage>
</organism>
<evidence type="ECO:0000313" key="2">
    <source>
        <dbReference type="EMBL" id="QIS04406.1"/>
    </source>
</evidence>
<evidence type="ECO:0000256" key="1">
    <source>
        <dbReference type="SAM" id="Phobius"/>
    </source>
</evidence>
<reference evidence="2 3" key="1">
    <citation type="journal article" date="2019" name="ACS Chem. Biol.">
        <title>Identification and Mobilization of a Cryptic Antibiotic Biosynthesis Gene Locus from a Human-Pathogenic Nocardia Isolate.</title>
        <authorList>
            <person name="Herisse M."/>
            <person name="Ishida K."/>
            <person name="Porter J.L."/>
            <person name="Howden B."/>
            <person name="Hertweck C."/>
            <person name="Stinear T.P."/>
            <person name="Pidot S.J."/>
        </authorList>
    </citation>
    <scope>NUCLEOTIDE SEQUENCE [LARGE SCALE GENOMIC DNA]</scope>
    <source>
        <strain evidence="2 3">AUSMDU00024985</strain>
    </source>
</reference>
<keyword evidence="1" id="KW-0812">Transmembrane</keyword>
<feature type="transmembrane region" description="Helical" evidence="1">
    <location>
        <begin position="6"/>
        <end position="25"/>
    </location>
</feature>
<feature type="transmembrane region" description="Helical" evidence="1">
    <location>
        <begin position="206"/>
        <end position="224"/>
    </location>
</feature>
<dbReference type="InterPro" id="IPR025333">
    <property type="entry name" value="DUF4239"/>
</dbReference>
<dbReference type="Pfam" id="PF14023">
    <property type="entry name" value="Bestrophin-like"/>
    <property type="match status" value="1"/>
</dbReference>
<evidence type="ECO:0000313" key="3">
    <source>
        <dbReference type="Proteomes" id="UP000501705"/>
    </source>
</evidence>
<dbReference type="Proteomes" id="UP000501705">
    <property type="component" value="Chromosome"/>
</dbReference>
<keyword evidence="1" id="KW-1133">Transmembrane helix</keyword>
<dbReference type="RefSeq" id="WP_167463527.1">
    <property type="nucleotide sequence ID" value="NZ_CP046171.1"/>
</dbReference>
<accession>A0A6G9XU40</accession>
<sequence length="259" mass="28295">MAQELLVAAGAATIAVSIFVVGDMLRPNSWRHVSDESASTLALDLAKTFFTAVVAFVFVTCWQQNQNAYAHTITESKGLVDTYWASRAMPEPEQALVETRLRAYTDQVIAEEWPMLEHENRLSPATGATLNALRADVVSMRSTDPAVSEARSRALAGIDRVTQARHDRAIDAERGIPEFLYITLLLGAGMVMLNPVLSGMQVTRRSIAMTALLGLVIGGVMLAIHDLERPFSGAIRIPQDAFTYVQSHYEGAVRGPEQP</sequence>
<protein>
    <submittedName>
        <fullName evidence="2">DUF4239 domain-containing protein</fullName>
    </submittedName>
</protein>
<feature type="transmembrane region" description="Helical" evidence="1">
    <location>
        <begin position="179"/>
        <end position="200"/>
    </location>
</feature>
<gene>
    <name evidence="2" type="ORF">F5X71_20595</name>
</gene>
<name>A0A6G9XU40_NOCBR</name>
<proteinExistence type="predicted"/>
<dbReference type="EMBL" id="CP046171">
    <property type="protein sequence ID" value="QIS04406.1"/>
    <property type="molecule type" value="Genomic_DNA"/>
</dbReference>